<keyword evidence="1 6" id="KW-0479">Metal-binding</keyword>
<evidence type="ECO:0000256" key="1">
    <source>
        <dbReference type="ARBA" id="ARBA00022723"/>
    </source>
</evidence>
<dbReference type="SUPFAM" id="SSF52540">
    <property type="entry name" value="P-loop containing nucleoside triphosphate hydrolases"/>
    <property type="match status" value="1"/>
</dbReference>
<dbReference type="PROSITE" id="PS51131">
    <property type="entry name" value="ZN_HOOK"/>
    <property type="match status" value="1"/>
</dbReference>
<evidence type="ECO:0000259" key="8">
    <source>
        <dbReference type="PROSITE" id="PS51131"/>
    </source>
</evidence>
<organism evidence="9 10">
    <name type="scientific">Methanothermobacter wolfeii</name>
    <name type="common">Methanobacterium wolfei</name>
    <dbReference type="NCBI Taxonomy" id="145261"/>
    <lineage>
        <taxon>Archaea</taxon>
        <taxon>Methanobacteriati</taxon>
        <taxon>Methanobacteriota</taxon>
        <taxon>Methanomada group</taxon>
        <taxon>Methanobacteria</taxon>
        <taxon>Methanobacteriales</taxon>
        <taxon>Methanobacteriaceae</taxon>
        <taxon>Methanothermobacter</taxon>
    </lineage>
</organism>
<feature type="binding site" evidence="6">
    <location>
        <position position="427"/>
    </location>
    <ligand>
        <name>Zn(2+)</name>
        <dbReference type="ChEBI" id="CHEBI:29105"/>
    </ligand>
</feature>
<dbReference type="EMBL" id="JAXUHJ010000008">
    <property type="protein sequence ID" value="MEJ8542520.1"/>
    <property type="molecule type" value="Genomic_DNA"/>
</dbReference>
<evidence type="ECO:0000256" key="3">
    <source>
        <dbReference type="ARBA" id="ARBA00022833"/>
    </source>
</evidence>
<feature type="domain" description="Zinc-hook" evidence="8">
    <location>
        <begin position="380"/>
        <end position="479"/>
    </location>
</feature>
<dbReference type="Gene3D" id="3.40.50.300">
    <property type="entry name" value="P-loop containing nucleotide triphosphate hydrolases"/>
    <property type="match status" value="2"/>
</dbReference>
<dbReference type="Gene3D" id="1.10.287.510">
    <property type="entry name" value="Helix hairpin bin"/>
    <property type="match status" value="1"/>
</dbReference>
<proteinExistence type="predicted"/>
<dbReference type="Gene3D" id="1.10.287.1490">
    <property type="match status" value="1"/>
</dbReference>
<keyword evidence="3 6" id="KW-0862">Zinc</keyword>
<keyword evidence="4" id="KW-0067">ATP-binding</keyword>
<feature type="binding site" evidence="6">
    <location>
        <position position="430"/>
    </location>
    <ligand>
        <name>Zn(2+)</name>
        <dbReference type="ChEBI" id="CHEBI:29105"/>
    </ligand>
</feature>
<keyword evidence="10" id="KW-1185">Reference proteome</keyword>
<dbReference type="Gene3D" id="1.20.120.330">
    <property type="entry name" value="Nucleotidyltransferases domain 2"/>
    <property type="match status" value="1"/>
</dbReference>
<keyword evidence="2" id="KW-0547">Nucleotide-binding</keyword>
<dbReference type="InterPro" id="IPR013134">
    <property type="entry name" value="Zn_hook_RAD50"/>
</dbReference>
<dbReference type="Proteomes" id="UP001369247">
    <property type="component" value="Unassembled WGS sequence"/>
</dbReference>
<keyword evidence="5 7" id="KW-0175">Coiled coil</keyword>
<gene>
    <name evidence="9" type="ORF">U2150_03310</name>
</gene>
<dbReference type="PANTHER" id="PTHR32114:SF2">
    <property type="entry name" value="ABC TRANSPORTER ABCH.3"/>
    <property type="match status" value="1"/>
</dbReference>
<dbReference type="InterPro" id="IPR041685">
    <property type="entry name" value="AAA_GajA/Old/RecF-like"/>
</dbReference>
<accession>A0ABU8TU22</accession>
<reference evidence="9 10" key="1">
    <citation type="submission" date="2023-12" db="EMBL/GenBank/DDBJ databases">
        <title>Phenotypic and Genomic Characterization of Methanothermobacter wolfeii Strain BSEL, a CO2-Capturing Archaeon with Minimal Nutrient Requirements.</title>
        <authorList>
            <person name="Ale Enriquez F."/>
            <person name="Ahring B.K."/>
        </authorList>
    </citation>
    <scope>NUCLEOTIDE SEQUENCE [LARGE SCALE GENOMIC DNA]</scope>
    <source>
        <strain evidence="9 10">BSEL-1</strain>
    </source>
</reference>
<dbReference type="InterPro" id="IPR027417">
    <property type="entry name" value="P-loop_NTPase"/>
</dbReference>
<evidence type="ECO:0000256" key="2">
    <source>
        <dbReference type="ARBA" id="ARBA00022741"/>
    </source>
</evidence>
<name>A0ABU8TU22_METWO</name>
<dbReference type="SUPFAM" id="SSF75712">
    <property type="entry name" value="Rad50 coiled-coil Zn hook"/>
    <property type="match status" value="1"/>
</dbReference>
<sequence>MIIESLELRNIRSYTSESVDFREGVTLFEGDIGSGKSTILLAIEFALFGLGDQKGASLLRTDANSGSVKLRFRVDDKVYTAYRELKRTSNTIQQQNIYLETSRGRRKLSANEMKEAVLEILRYNEPSNPRAKSHIYRYAVFTPQEEMKTIIEMNPKHRLERLRKAFGIEEYSVAVENARLIQRRIERLSERLRDRSSGLEDDREKLKRLREEKDSLLKEKAGIESRREALESELEGLEGEFEALNDKKKRIEDAMARLAFLETEIKAINRTVDSLRKRNKNLEKEYNRTLEEIENCGKKRDKLSEELKRFKDEIDALQNDMETLTDDYERFKRAGLELRHLEATLNEKTGDCRRLNSEIRELELKIGELNSEIRELESLMERPSVTEEEVNEKIRELNAELRERENERARLEGKLEDYANIRSSSICPTCDRKVDPAEVEEKIASAGERIKEINGEIEELEAEKGDQEELLDDIRRFRVIEDRLRDRMRTLKEEEEKLRKKKDDLKELKVRIKDIENQINENRKTVEELGDTASRMNELKEKLDAAREREKEISGRISGIDGKISEMQGRIRELNPETSREYRKNLEEIELKKREIEEKKREIKGLQEIISSHDEVESAIERLESEIKEKKKSHNSVISRLGEIKGSIREKENRIDDLRSVVETKGGYLKRADELDDYVKWLAEYFIPALDDIERHVLAWINQEFDSHFRKWFGMLVDDPDKSVRIDEDFTPMVEQDGYEQDLRYLSGGERTSVALAYRLALNKVVQGLSTTLKSDILILDEPTDGFSKEQLYKLKDIFDELDSPQIIIVSHEEELENLADHIYLVNKESGVSRIEEVL</sequence>
<evidence type="ECO:0000313" key="9">
    <source>
        <dbReference type="EMBL" id="MEJ8542520.1"/>
    </source>
</evidence>
<dbReference type="RefSeq" id="WP_074358943.1">
    <property type="nucleotide sequence ID" value="NZ_JAXUHJ010000008.1"/>
</dbReference>
<feature type="coiled-coil region" evidence="7">
    <location>
        <begin position="189"/>
        <end position="640"/>
    </location>
</feature>
<dbReference type="SUPFAM" id="SSF57997">
    <property type="entry name" value="Tropomyosin"/>
    <property type="match status" value="1"/>
</dbReference>
<protein>
    <submittedName>
        <fullName evidence="9">SMC family ATPase</fullName>
    </submittedName>
</protein>
<evidence type="ECO:0000256" key="4">
    <source>
        <dbReference type="ARBA" id="ARBA00022840"/>
    </source>
</evidence>
<dbReference type="Pfam" id="PF13175">
    <property type="entry name" value="AAA_15"/>
    <property type="match status" value="1"/>
</dbReference>
<dbReference type="PANTHER" id="PTHR32114">
    <property type="entry name" value="ABC TRANSPORTER ABCH.3"/>
    <property type="match status" value="1"/>
</dbReference>
<comment type="caution">
    <text evidence="9">The sequence shown here is derived from an EMBL/GenBank/DDBJ whole genome shotgun (WGS) entry which is preliminary data.</text>
</comment>
<evidence type="ECO:0000313" key="10">
    <source>
        <dbReference type="Proteomes" id="UP001369247"/>
    </source>
</evidence>
<evidence type="ECO:0000256" key="7">
    <source>
        <dbReference type="SAM" id="Coils"/>
    </source>
</evidence>
<evidence type="ECO:0000256" key="5">
    <source>
        <dbReference type="ARBA" id="ARBA00023054"/>
    </source>
</evidence>
<evidence type="ECO:0000256" key="6">
    <source>
        <dbReference type="PROSITE-ProRule" id="PRU00471"/>
    </source>
</evidence>